<sequence>MDSKSPDREWNVSFTDYSSHLLPYDGGYSLQHFINDGKVITVDGLTGRILWKKDFQSIIVNLYLLKTGGLQLLPSHSVGRKVFDAIIEVGFFIMNLLF</sequence>
<protein>
    <submittedName>
        <fullName evidence="2">Uncharacterized protein</fullName>
    </submittedName>
</protein>
<name>A0AC34F9K1_9BILA</name>
<accession>A0AC34F9K1</accession>
<reference evidence="2" key="1">
    <citation type="submission" date="2022-11" db="UniProtKB">
        <authorList>
            <consortium name="WormBaseParasite"/>
        </authorList>
    </citation>
    <scope>IDENTIFICATION</scope>
</reference>
<dbReference type="Proteomes" id="UP000887579">
    <property type="component" value="Unplaced"/>
</dbReference>
<organism evidence="1 2">
    <name type="scientific">Panagrolaimus sp. ES5</name>
    <dbReference type="NCBI Taxonomy" id="591445"/>
    <lineage>
        <taxon>Eukaryota</taxon>
        <taxon>Metazoa</taxon>
        <taxon>Ecdysozoa</taxon>
        <taxon>Nematoda</taxon>
        <taxon>Chromadorea</taxon>
        <taxon>Rhabditida</taxon>
        <taxon>Tylenchina</taxon>
        <taxon>Panagrolaimomorpha</taxon>
        <taxon>Panagrolaimoidea</taxon>
        <taxon>Panagrolaimidae</taxon>
        <taxon>Panagrolaimus</taxon>
    </lineage>
</organism>
<dbReference type="WBParaSite" id="ES5_v2.g13973.t1">
    <property type="protein sequence ID" value="ES5_v2.g13973.t1"/>
    <property type="gene ID" value="ES5_v2.g13973"/>
</dbReference>
<evidence type="ECO:0000313" key="2">
    <source>
        <dbReference type="WBParaSite" id="ES5_v2.g13973.t1"/>
    </source>
</evidence>
<evidence type="ECO:0000313" key="1">
    <source>
        <dbReference type="Proteomes" id="UP000887579"/>
    </source>
</evidence>
<proteinExistence type="predicted"/>